<organism evidence="2 3">
    <name type="scientific">Termitidicoccus mucosus</name>
    <dbReference type="NCBI Taxonomy" id="1184151"/>
    <lineage>
        <taxon>Bacteria</taxon>
        <taxon>Pseudomonadati</taxon>
        <taxon>Verrucomicrobiota</taxon>
        <taxon>Opitutia</taxon>
        <taxon>Opitutales</taxon>
        <taxon>Opitutaceae</taxon>
        <taxon>Termitidicoccus</taxon>
    </lineage>
</organism>
<gene>
    <name evidence="2" type="ORF">AW736_02560</name>
</gene>
<evidence type="ECO:0000259" key="1">
    <source>
        <dbReference type="Pfam" id="PF01850"/>
    </source>
</evidence>
<dbReference type="InterPro" id="IPR029060">
    <property type="entry name" value="PIN-like_dom_sf"/>
</dbReference>
<protein>
    <submittedName>
        <fullName evidence="2">PIN domain-containing protein</fullName>
    </submittedName>
</protein>
<feature type="domain" description="PIN" evidence="1">
    <location>
        <begin position="4"/>
        <end position="135"/>
    </location>
</feature>
<dbReference type="Proteomes" id="UP000078486">
    <property type="component" value="Unassembled WGS sequence"/>
</dbReference>
<dbReference type="InterPro" id="IPR002716">
    <property type="entry name" value="PIN_dom"/>
</dbReference>
<name>A0A178IQD2_9BACT</name>
<keyword evidence="3" id="KW-1185">Reference proteome</keyword>
<accession>A0A178IQD2</accession>
<dbReference type="AlphaFoldDB" id="A0A178IQD2"/>
<dbReference type="CDD" id="cd09874">
    <property type="entry name" value="PIN_MT3492-like"/>
    <property type="match status" value="1"/>
</dbReference>
<dbReference type="Pfam" id="PF01850">
    <property type="entry name" value="PIN"/>
    <property type="match status" value="1"/>
</dbReference>
<comment type="caution">
    <text evidence="2">The sequence shown here is derived from an EMBL/GenBank/DDBJ whole genome shotgun (WGS) entry which is preliminary data.</text>
</comment>
<proteinExistence type="predicted"/>
<dbReference type="RefSeq" id="WP_068768714.1">
    <property type="nucleotide sequence ID" value="NZ_CP109796.1"/>
</dbReference>
<sequence>MSAYFDTSIWISLYMRDSNYPAARSLRAANPDAFWTPWQRLEFNNAVRTCVTRRKIVLADVRGIENTIQAAMKNGELVPRPIPAYALWQEAERISRAHTPAIGVRTLDLLHVAAARVLKATRFCTFDTRQHALARAAGLAIN</sequence>
<dbReference type="Gene3D" id="3.40.50.1010">
    <property type="entry name" value="5'-nuclease"/>
    <property type="match status" value="1"/>
</dbReference>
<dbReference type="OrthoDB" id="199540at2"/>
<evidence type="ECO:0000313" key="2">
    <source>
        <dbReference type="EMBL" id="OAM91539.1"/>
    </source>
</evidence>
<reference evidence="2 3" key="1">
    <citation type="submission" date="2016-01" db="EMBL/GenBank/DDBJ databases">
        <title>High potential of lignocellulose degradation of a new Verrucomicrobia species.</title>
        <authorList>
            <person name="Wang Y."/>
            <person name="Shi Y."/>
            <person name="Qiu Z."/>
            <person name="Liu S."/>
            <person name="Yang H."/>
        </authorList>
    </citation>
    <scope>NUCLEOTIDE SEQUENCE [LARGE SCALE GENOMIC DNA]</scope>
    <source>
        <strain evidence="2 3">TSB47</strain>
    </source>
</reference>
<evidence type="ECO:0000313" key="3">
    <source>
        <dbReference type="Proteomes" id="UP000078486"/>
    </source>
</evidence>
<dbReference type="SUPFAM" id="SSF88723">
    <property type="entry name" value="PIN domain-like"/>
    <property type="match status" value="1"/>
</dbReference>
<dbReference type="EMBL" id="LRRQ01000023">
    <property type="protein sequence ID" value="OAM91539.1"/>
    <property type="molecule type" value="Genomic_DNA"/>
</dbReference>